<dbReference type="InterPro" id="IPR045254">
    <property type="entry name" value="Nit1/2_C-N_Hydrolase"/>
</dbReference>
<feature type="binding site" evidence="13">
    <location>
        <position position="408"/>
    </location>
    <ligand>
        <name>substrate</name>
    </ligand>
</feature>
<feature type="binding site" evidence="13">
    <location>
        <position position="352"/>
    </location>
    <ligand>
        <name>substrate</name>
    </ligand>
</feature>
<comment type="function">
    <text evidence="8">Cleaves A-5'-PPP-5'A to yield AMP and ADP.</text>
</comment>
<evidence type="ECO:0000256" key="13">
    <source>
        <dbReference type="PIRSR" id="PIRSR639383-2"/>
    </source>
</evidence>
<reference evidence="18" key="1">
    <citation type="submission" date="2015-07" db="EMBL/GenBank/DDBJ databases">
        <title>MeaNS - Measles Nucleotide Surveillance Program.</title>
        <authorList>
            <person name="Tran T."/>
            <person name="Druce J."/>
        </authorList>
    </citation>
    <scope>NUCLEOTIDE SEQUENCE</scope>
    <source>
        <strain evidence="18">UCB-OBI-ISO-001</strain>
        <tissue evidence="18">Gonad</tissue>
    </source>
</reference>
<organism evidence="18">
    <name type="scientific">Octopus bimaculoides</name>
    <name type="common">California two-spotted octopus</name>
    <dbReference type="NCBI Taxonomy" id="37653"/>
    <lineage>
        <taxon>Eukaryota</taxon>
        <taxon>Metazoa</taxon>
        <taxon>Spiralia</taxon>
        <taxon>Lophotrochozoa</taxon>
        <taxon>Mollusca</taxon>
        <taxon>Cephalopoda</taxon>
        <taxon>Coleoidea</taxon>
        <taxon>Octopodiformes</taxon>
        <taxon>Octopoda</taxon>
        <taxon>Incirrata</taxon>
        <taxon>Octopodidae</taxon>
        <taxon>Octopus</taxon>
    </lineage>
</organism>
<evidence type="ECO:0000256" key="6">
    <source>
        <dbReference type="ARBA" id="ARBA00023268"/>
    </source>
</evidence>
<evidence type="ECO:0000256" key="1">
    <source>
        <dbReference type="ARBA" id="ARBA00001936"/>
    </source>
</evidence>
<evidence type="ECO:0000256" key="14">
    <source>
        <dbReference type="PIRSR" id="PIRSR639383-3"/>
    </source>
</evidence>
<keyword evidence="6" id="KW-0511">Multifunctional enzyme</keyword>
<comment type="subunit">
    <text evidence="2">Homotetramer.</text>
</comment>
<evidence type="ECO:0000256" key="4">
    <source>
        <dbReference type="ARBA" id="ARBA00022741"/>
    </source>
</evidence>
<dbReference type="AlphaFoldDB" id="A0A0L8H9W4"/>
<dbReference type="GO" id="GO:0016811">
    <property type="term" value="F:hydrolase activity, acting on carbon-nitrogen (but not peptide) bonds, in linear amides"/>
    <property type="evidence" value="ECO:0007669"/>
    <property type="project" value="InterPro"/>
</dbReference>
<dbReference type="InterPro" id="IPR036526">
    <property type="entry name" value="C-N_Hydrolase_sf"/>
</dbReference>
<feature type="binding site" evidence="13">
    <location>
        <begin position="414"/>
        <end position="417"/>
    </location>
    <ligand>
        <name>substrate</name>
    </ligand>
</feature>
<dbReference type="OrthoDB" id="680339at2759"/>
<dbReference type="SUPFAM" id="SSF54197">
    <property type="entry name" value="HIT-like"/>
    <property type="match status" value="1"/>
</dbReference>
<evidence type="ECO:0000256" key="11">
    <source>
        <dbReference type="PIRSR" id="PIRSR601310-1"/>
    </source>
</evidence>
<evidence type="ECO:0000259" key="16">
    <source>
        <dbReference type="PROSITE" id="PS50263"/>
    </source>
</evidence>
<dbReference type="InterPro" id="IPR001110">
    <property type="entry name" value="UPF0012_CS"/>
</dbReference>
<feature type="domain" description="HIT" evidence="17">
    <location>
        <begin position="326"/>
        <end position="434"/>
    </location>
</feature>
<evidence type="ECO:0000256" key="8">
    <source>
        <dbReference type="ARBA" id="ARBA00057461"/>
    </source>
</evidence>
<feature type="site" description="Important for induction of apoptosis" evidence="14">
    <location>
        <position position="439"/>
    </location>
</feature>
<keyword evidence="4" id="KW-0547">Nucleotide-binding</keyword>
<evidence type="ECO:0000256" key="7">
    <source>
        <dbReference type="ARBA" id="ARBA00047780"/>
    </source>
</evidence>
<dbReference type="STRING" id="37653.A0A0L8H9W4"/>
<dbReference type="FunFam" id="3.30.428.10:FF:000011">
    <property type="entry name" value="Fragile histidine triad"/>
    <property type="match status" value="1"/>
</dbReference>
<evidence type="ECO:0000256" key="12">
    <source>
        <dbReference type="PIRSR" id="PIRSR601310-3"/>
    </source>
</evidence>
<evidence type="ECO:0000259" key="17">
    <source>
        <dbReference type="PROSITE" id="PS51084"/>
    </source>
</evidence>
<feature type="binding site" evidence="13">
    <location>
        <position position="423"/>
    </location>
    <ligand>
        <name>substrate</name>
    </ligand>
</feature>
<comment type="catalytic activity">
    <reaction evidence="7">
        <text>P(1),P(3)-bis(5'-adenosyl) triphosphate + H2O = AMP + ADP + 2 H(+)</text>
        <dbReference type="Rhea" id="RHEA:13893"/>
        <dbReference type="ChEBI" id="CHEBI:15377"/>
        <dbReference type="ChEBI" id="CHEBI:15378"/>
        <dbReference type="ChEBI" id="CHEBI:58529"/>
        <dbReference type="ChEBI" id="CHEBI:456215"/>
        <dbReference type="ChEBI" id="CHEBI:456216"/>
        <dbReference type="EC" id="3.6.1.29"/>
    </reaction>
</comment>
<name>A0A0L8H9W4_OCTBM</name>
<comment type="similarity">
    <text evidence="9">In the N-terminal section; belongs to the UPF0012 family.</text>
</comment>
<proteinExistence type="inferred from homology"/>
<dbReference type="PROSITE" id="PS50263">
    <property type="entry name" value="CN_HYDROLASE"/>
    <property type="match status" value="1"/>
</dbReference>
<dbReference type="Gene3D" id="3.60.110.10">
    <property type="entry name" value="Carbon-nitrogen hydrolase"/>
    <property type="match status" value="1"/>
</dbReference>
<evidence type="ECO:0000313" key="18">
    <source>
        <dbReference type="EMBL" id="KOF85550.1"/>
    </source>
</evidence>
<evidence type="ECO:0000256" key="15">
    <source>
        <dbReference type="PROSITE-ProRule" id="PRU00464"/>
    </source>
</evidence>
<comment type="cofactor">
    <cofactor evidence="1">
        <name>Mn(2+)</name>
        <dbReference type="ChEBI" id="CHEBI:29035"/>
    </cofactor>
</comment>
<dbReference type="PANTHER" id="PTHR23088">
    <property type="entry name" value="NITRILASE-RELATED"/>
    <property type="match status" value="1"/>
</dbReference>
<dbReference type="PROSITE" id="PS01227">
    <property type="entry name" value="UPF0012"/>
    <property type="match status" value="1"/>
</dbReference>
<dbReference type="PRINTS" id="PR00332">
    <property type="entry name" value="HISTRIAD"/>
</dbReference>
<gene>
    <name evidence="18" type="ORF">OCBIM_22020137mg</name>
</gene>
<accession>A0A0L8H9W4</accession>
<dbReference type="InterPro" id="IPR011146">
    <property type="entry name" value="HIT-like"/>
</dbReference>
<dbReference type="PANTHER" id="PTHR23088:SF27">
    <property type="entry name" value="DEAMINATED GLUTATHIONE AMIDASE"/>
    <property type="match status" value="1"/>
</dbReference>
<dbReference type="Pfam" id="PF01230">
    <property type="entry name" value="HIT"/>
    <property type="match status" value="1"/>
</dbReference>
<evidence type="ECO:0000256" key="10">
    <source>
        <dbReference type="ARBA" id="ARBA00069577"/>
    </source>
</evidence>
<evidence type="ECO:0000256" key="5">
    <source>
        <dbReference type="ARBA" id="ARBA00022801"/>
    </source>
</evidence>
<sequence length="472" mass="53178">MTFAVFFTHRLTRLVVRTASTGCRHHLRKMSSIVEKVGKQHPRIAVCQLTSSADKEENFSVCRSLIEKAKSQGVQMVFLPECFDYIGESIKQSLEQSESLDGHLVSKYKGVAKELQIWLSLGGFHQKNTDQFVKNTHIIINSDGHVVTTYEKIHMFDADIKGLSLHESDYTTPGKCIKPPVVTPVGKVGLGICYDLRFPELALILARQGAELLTYPSAFMEPTGIAHWESLLRSRAIESQCYVIAAAQVGRHNKKRSSYGHAMVIDPWGSIIAECSKGIGLCTAEINMDLLHDVRLEMPVWHHRRNDLYNQIYSFSTENTTVDEQETYKFGHIDIPSTQVFLNTPFSFAFVNIKPVLPGHVLICPKPVVSSFSEVSDEHTSDLWCTARKVGDVVKKHFNGTSLTFAIQDGLEAGQSVKHVHVHVIPRFAGDFSENDDIYRKLQEKPVQGKTLKLRTKEEMEAEARVLRTYFT</sequence>
<dbReference type="EMBL" id="KQ418859">
    <property type="protein sequence ID" value="KOF85550.1"/>
    <property type="molecule type" value="Genomic_DNA"/>
</dbReference>
<evidence type="ECO:0000256" key="9">
    <source>
        <dbReference type="ARBA" id="ARBA00061127"/>
    </source>
</evidence>
<dbReference type="PROSITE" id="PS00892">
    <property type="entry name" value="HIT_1"/>
    <property type="match status" value="1"/>
</dbReference>
<dbReference type="FunFam" id="3.60.110.10:FF:000005">
    <property type="entry name" value="nitrilase homolog 1 isoform X1"/>
    <property type="match status" value="1"/>
</dbReference>
<feature type="domain" description="CN hydrolase" evidence="16">
    <location>
        <begin position="42"/>
        <end position="288"/>
    </location>
</feature>
<dbReference type="GO" id="GO:0047710">
    <property type="term" value="F:bis(5'-adenosyl)-triphosphatase activity"/>
    <property type="evidence" value="ECO:0007669"/>
    <property type="project" value="UniProtKB-EC"/>
</dbReference>
<keyword evidence="5" id="KW-0378">Hydrolase</keyword>
<dbReference type="InterPro" id="IPR039383">
    <property type="entry name" value="FHIT"/>
</dbReference>
<dbReference type="Pfam" id="PF00795">
    <property type="entry name" value="CN_hydrolase"/>
    <property type="match status" value="1"/>
</dbReference>
<dbReference type="GO" id="GO:0000166">
    <property type="term" value="F:nucleotide binding"/>
    <property type="evidence" value="ECO:0007669"/>
    <property type="project" value="UniProtKB-KW"/>
</dbReference>
<dbReference type="Gene3D" id="3.30.428.10">
    <property type="entry name" value="HIT-like"/>
    <property type="match status" value="1"/>
</dbReference>
<dbReference type="InterPro" id="IPR003010">
    <property type="entry name" value="C-N_Hydrolase"/>
</dbReference>
<protein>
    <recommendedName>
        <fullName evidence="10">Nitrilase and fragile histidine triad fusion protein NitFhit</fullName>
        <ecNumber evidence="3">3.6.1.29</ecNumber>
    </recommendedName>
</protein>
<dbReference type="CDD" id="cd07572">
    <property type="entry name" value="nit"/>
    <property type="match status" value="1"/>
</dbReference>
<dbReference type="InterPro" id="IPR036265">
    <property type="entry name" value="HIT-like_sf"/>
</dbReference>
<feature type="short sequence motif" description="Histidine triad motif" evidence="12 15">
    <location>
        <begin position="419"/>
        <end position="423"/>
    </location>
</feature>
<dbReference type="SUPFAM" id="SSF56317">
    <property type="entry name" value="Carbon-nitrogen hydrolase"/>
    <property type="match status" value="1"/>
</dbReference>
<dbReference type="KEGG" id="obi:106872182"/>
<evidence type="ECO:0000256" key="3">
    <source>
        <dbReference type="ARBA" id="ARBA00012377"/>
    </source>
</evidence>
<dbReference type="InterPro" id="IPR019808">
    <property type="entry name" value="Histidine_triad_CS"/>
</dbReference>
<dbReference type="PROSITE" id="PS51084">
    <property type="entry name" value="HIT_2"/>
    <property type="match status" value="1"/>
</dbReference>
<dbReference type="CDD" id="cd01275">
    <property type="entry name" value="FHIT"/>
    <property type="match status" value="1"/>
</dbReference>
<dbReference type="OMA" id="GWHNKKR"/>
<feature type="active site" description="Tele-AMP-histidine intermediate" evidence="11">
    <location>
        <position position="421"/>
    </location>
</feature>
<evidence type="ECO:0000256" key="2">
    <source>
        <dbReference type="ARBA" id="ARBA00011881"/>
    </source>
</evidence>
<dbReference type="EC" id="3.6.1.29" evidence="3"/>
<dbReference type="InterPro" id="IPR001310">
    <property type="entry name" value="Histidine_triad_HIT"/>
</dbReference>